<feature type="non-terminal residue" evidence="1">
    <location>
        <position position="1"/>
    </location>
</feature>
<gene>
    <name evidence="1" type="ORF">METZ01_LOCUS470326</name>
</gene>
<organism evidence="1">
    <name type="scientific">marine metagenome</name>
    <dbReference type="NCBI Taxonomy" id="408172"/>
    <lineage>
        <taxon>unclassified sequences</taxon>
        <taxon>metagenomes</taxon>
        <taxon>ecological metagenomes</taxon>
    </lineage>
</organism>
<dbReference type="EMBL" id="UINC01199174">
    <property type="protein sequence ID" value="SVE17472.1"/>
    <property type="molecule type" value="Genomic_DNA"/>
</dbReference>
<protein>
    <submittedName>
        <fullName evidence="1">Uncharacterized protein</fullName>
    </submittedName>
</protein>
<feature type="non-terminal residue" evidence="1">
    <location>
        <position position="30"/>
    </location>
</feature>
<evidence type="ECO:0000313" key="1">
    <source>
        <dbReference type="EMBL" id="SVE17472.1"/>
    </source>
</evidence>
<proteinExistence type="predicted"/>
<accession>A0A383BBW0</accession>
<name>A0A383BBW0_9ZZZZ</name>
<dbReference type="AlphaFoldDB" id="A0A383BBW0"/>
<sequence length="30" mass="3508">YRDESSERNNCGNRIIRHFGRSAVSKTQIL</sequence>
<reference evidence="1" key="1">
    <citation type="submission" date="2018-05" db="EMBL/GenBank/DDBJ databases">
        <authorList>
            <person name="Lanie J.A."/>
            <person name="Ng W.-L."/>
            <person name="Kazmierczak K.M."/>
            <person name="Andrzejewski T.M."/>
            <person name="Davidsen T.M."/>
            <person name="Wayne K.J."/>
            <person name="Tettelin H."/>
            <person name="Glass J.I."/>
            <person name="Rusch D."/>
            <person name="Podicherti R."/>
            <person name="Tsui H.-C.T."/>
            <person name="Winkler M.E."/>
        </authorList>
    </citation>
    <scope>NUCLEOTIDE SEQUENCE</scope>
</reference>